<proteinExistence type="predicted"/>
<feature type="region of interest" description="Disordered" evidence="1">
    <location>
        <begin position="1"/>
        <end position="49"/>
    </location>
</feature>
<reference evidence="2" key="1">
    <citation type="journal article" date="2015" name="Nature">
        <title>Complex archaea that bridge the gap between prokaryotes and eukaryotes.</title>
        <authorList>
            <person name="Spang A."/>
            <person name="Saw J.H."/>
            <person name="Jorgensen S.L."/>
            <person name="Zaremba-Niedzwiedzka K."/>
            <person name="Martijn J."/>
            <person name="Lind A.E."/>
            <person name="van Eijk R."/>
            <person name="Schleper C."/>
            <person name="Guy L."/>
            <person name="Ettema T.J."/>
        </authorList>
    </citation>
    <scope>NUCLEOTIDE SEQUENCE</scope>
</reference>
<protein>
    <submittedName>
        <fullName evidence="2">Uncharacterized protein</fullName>
    </submittedName>
</protein>
<evidence type="ECO:0000256" key="1">
    <source>
        <dbReference type="SAM" id="MobiDB-lite"/>
    </source>
</evidence>
<evidence type="ECO:0000313" key="2">
    <source>
        <dbReference type="EMBL" id="KKN37816.1"/>
    </source>
</evidence>
<dbReference type="AlphaFoldDB" id="A0A0F9SLR5"/>
<accession>A0A0F9SLR5</accession>
<comment type="caution">
    <text evidence="2">The sequence shown here is derived from an EMBL/GenBank/DDBJ whole genome shotgun (WGS) entry which is preliminary data.</text>
</comment>
<organism evidence="2">
    <name type="scientific">marine sediment metagenome</name>
    <dbReference type="NCBI Taxonomy" id="412755"/>
    <lineage>
        <taxon>unclassified sequences</taxon>
        <taxon>metagenomes</taxon>
        <taxon>ecological metagenomes</taxon>
    </lineage>
</organism>
<sequence length="249" mass="27066">MRWGEHWALQEEAGDEGGGGGDPPDPPPEDPPEGLETIPRSALPEGLRDRSESEITFLLEHTITGLASRNNEVDQLKTELAELRGVVSATPEPEPDPDDSKPLAELMLEDPEKALDRWARKKGYVPAMENLSNRVGEAEFGMIRGEIEGFADAEADVRELLVKSKIPATREGIMGAFQLVLGQEVLADRARAARDVSGSIPPSNLPAPGGDDPPELSALETEIMHGHGITDVKEWIKHRDTPLEVNLPT</sequence>
<gene>
    <name evidence="2" type="ORF">LCGC14_0759600</name>
</gene>
<name>A0A0F9SLR5_9ZZZZ</name>
<feature type="region of interest" description="Disordered" evidence="1">
    <location>
        <begin position="195"/>
        <end position="216"/>
    </location>
</feature>
<dbReference type="EMBL" id="LAZR01001868">
    <property type="protein sequence ID" value="KKN37816.1"/>
    <property type="molecule type" value="Genomic_DNA"/>
</dbReference>